<dbReference type="InterPro" id="IPR036477">
    <property type="entry name" value="Formyl_transf_N_sf"/>
</dbReference>
<dbReference type="PANTHER" id="PTHR11138:SF5">
    <property type="entry name" value="METHIONYL-TRNA FORMYLTRANSFERASE, MITOCHONDRIAL"/>
    <property type="match status" value="1"/>
</dbReference>
<dbReference type="OMA" id="KEWWNGV"/>
<proteinExistence type="predicted"/>
<name>A0A1Y2MA62_EPING</name>
<evidence type="ECO:0000256" key="1">
    <source>
        <dbReference type="ARBA" id="ARBA00012261"/>
    </source>
</evidence>
<dbReference type="STRING" id="105696.A0A1Y2MA62"/>
<protein>
    <recommendedName>
        <fullName evidence="1">methionyl-tRNA formyltransferase</fullName>
        <ecNumber evidence="1">2.1.2.9</ecNumber>
    </recommendedName>
</protein>
<evidence type="ECO:0000313" key="3">
    <source>
        <dbReference type="EMBL" id="OSS52118.1"/>
    </source>
</evidence>
<dbReference type="InterPro" id="IPR002376">
    <property type="entry name" value="Formyl_transf_N"/>
</dbReference>
<dbReference type="Proteomes" id="UP000193240">
    <property type="component" value="Unassembled WGS sequence"/>
</dbReference>
<dbReference type="GO" id="GO:0005739">
    <property type="term" value="C:mitochondrion"/>
    <property type="evidence" value="ECO:0007669"/>
    <property type="project" value="TreeGrafter"/>
</dbReference>
<dbReference type="InParanoid" id="A0A1Y2MA62"/>
<dbReference type="SUPFAM" id="SSF53328">
    <property type="entry name" value="Formyltransferase"/>
    <property type="match status" value="1"/>
</dbReference>
<evidence type="ECO:0000313" key="4">
    <source>
        <dbReference type="Proteomes" id="UP000193240"/>
    </source>
</evidence>
<keyword evidence="4" id="KW-1185">Reference proteome</keyword>
<dbReference type="AlphaFoldDB" id="A0A1Y2MA62"/>
<dbReference type="Pfam" id="PF00551">
    <property type="entry name" value="Formyl_trans_N"/>
    <property type="match status" value="1"/>
</dbReference>
<dbReference type="PANTHER" id="PTHR11138">
    <property type="entry name" value="METHIONYL-TRNA FORMYLTRANSFERASE"/>
    <property type="match status" value="1"/>
</dbReference>
<dbReference type="FunCoup" id="A0A1Y2MA62">
    <property type="interactions" value="263"/>
</dbReference>
<gene>
    <name evidence="3" type="ORF">B5807_03845</name>
</gene>
<dbReference type="GO" id="GO:0004479">
    <property type="term" value="F:methionyl-tRNA formyltransferase activity"/>
    <property type="evidence" value="ECO:0007669"/>
    <property type="project" value="UniProtKB-EC"/>
</dbReference>
<evidence type="ECO:0000259" key="2">
    <source>
        <dbReference type="Pfam" id="PF00551"/>
    </source>
</evidence>
<dbReference type="EC" id="2.1.2.9" evidence="1"/>
<dbReference type="CDD" id="cd08646">
    <property type="entry name" value="FMT_core_Met-tRNA-FMT_N"/>
    <property type="match status" value="1"/>
</dbReference>
<dbReference type="Gene3D" id="3.40.50.12230">
    <property type="match status" value="1"/>
</dbReference>
<dbReference type="EMBL" id="KZ107840">
    <property type="protein sequence ID" value="OSS52118.1"/>
    <property type="molecule type" value="Genomic_DNA"/>
</dbReference>
<sequence length="356" mass="38650">MLWSLPTPLRSLLATTALLRNQARGLSASSGSRAEDPLRILFCGSDRFSIASLDALVHTKHRCPGLIEDIHVAHRPAKPTGRGLKTLKEVPIRAAASALSLPTHTLDTFTGWTPPSPYNLIIAVSFGLLVPPRILSQARHGGLNVHPSLLPDLRGSAPIEHAVLQQRPYTGVSVQTLHPRRFDEGVVLAQTPAPGLAIAADETADVLKERLARAGAQMLVHVLVERRFVEPVHSAAWYAGATTYAPKITKQDRFVAFETMTMARVLAVQRALGDTWCLLPNGERLVMHEIGALDSADGVAMEHGQAALWYHETRRELLFRTACGRIGIVKSSTYPGGKAGKGNAKVEKMLRVQAKL</sequence>
<organism evidence="3 4">
    <name type="scientific">Epicoccum nigrum</name>
    <name type="common">Soil fungus</name>
    <name type="synonym">Epicoccum purpurascens</name>
    <dbReference type="NCBI Taxonomy" id="105696"/>
    <lineage>
        <taxon>Eukaryota</taxon>
        <taxon>Fungi</taxon>
        <taxon>Dikarya</taxon>
        <taxon>Ascomycota</taxon>
        <taxon>Pezizomycotina</taxon>
        <taxon>Dothideomycetes</taxon>
        <taxon>Pleosporomycetidae</taxon>
        <taxon>Pleosporales</taxon>
        <taxon>Pleosporineae</taxon>
        <taxon>Didymellaceae</taxon>
        <taxon>Epicoccum</taxon>
    </lineage>
</organism>
<accession>A0A1Y2MA62</accession>
<reference evidence="3 4" key="1">
    <citation type="journal article" date="2017" name="Genome Announc.">
        <title>Genome sequence of the saprophytic ascomycete Epicoccum nigrum ICMP 19927 strain isolated from New Zealand.</title>
        <authorList>
            <person name="Fokin M."/>
            <person name="Fleetwood D."/>
            <person name="Weir B.S."/>
            <person name="Villas-Boas S.G."/>
        </authorList>
    </citation>
    <scope>NUCLEOTIDE SEQUENCE [LARGE SCALE GENOMIC DNA]</scope>
    <source>
        <strain evidence="3 4">ICMP 19927</strain>
    </source>
</reference>
<dbReference type="InterPro" id="IPR041711">
    <property type="entry name" value="Met-tRNA-FMT_N"/>
</dbReference>
<feature type="domain" description="Formyl transferase N-terminal" evidence="2">
    <location>
        <begin position="39"/>
        <end position="223"/>
    </location>
</feature>